<evidence type="ECO:0000256" key="1">
    <source>
        <dbReference type="ARBA" id="ARBA00004123"/>
    </source>
</evidence>
<dbReference type="SMART" id="SM00432">
    <property type="entry name" value="MADS"/>
    <property type="match status" value="1"/>
</dbReference>
<dbReference type="PANTHER" id="PTHR48019">
    <property type="entry name" value="SERUM RESPONSE FACTOR HOMOLOG"/>
    <property type="match status" value="1"/>
</dbReference>
<keyword evidence="4" id="KW-0804">Transcription</keyword>
<comment type="caution">
    <text evidence="8">The sequence shown here is derived from an EMBL/GenBank/DDBJ whole genome shotgun (WGS) entry which is preliminary data.</text>
</comment>
<evidence type="ECO:0000256" key="3">
    <source>
        <dbReference type="ARBA" id="ARBA00023125"/>
    </source>
</evidence>
<dbReference type="GO" id="GO:0046983">
    <property type="term" value="F:protein dimerization activity"/>
    <property type="evidence" value="ECO:0007669"/>
    <property type="project" value="InterPro"/>
</dbReference>
<dbReference type="SUPFAM" id="SSF55455">
    <property type="entry name" value="SRF-like"/>
    <property type="match status" value="1"/>
</dbReference>
<dbReference type="AlphaFoldDB" id="A0A811QGJ3"/>
<keyword evidence="5" id="KW-0539">Nucleus</keyword>
<dbReference type="Gene3D" id="3.40.1810.10">
    <property type="entry name" value="Transcription factor, MADS-box"/>
    <property type="match status" value="1"/>
</dbReference>
<dbReference type="Proteomes" id="UP000604825">
    <property type="component" value="Unassembled WGS sequence"/>
</dbReference>
<dbReference type="Pfam" id="PF00319">
    <property type="entry name" value="SRF-TF"/>
    <property type="match status" value="1"/>
</dbReference>
<dbReference type="PRINTS" id="PR00404">
    <property type="entry name" value="MADSDOMAIN"/>
</dbReference>
<keyword evidence="9" id="KW-1185">Reference proteome</keyword>
<dbReference type="EMBL" id="CAJGYO010000010">
    <property type="protein sequence ID" value="CAD6255897.1"/>
    <property type="molecule type" value="Genomic_DNA"/>
</dbReference>
<accession>A0A811QGJ3</accession>
<dbReference type="GO" id="GO:0080092">
    <property type="term" value="P:regulation of pollen tube growth"/>
    <property type="evidence" value="ECO:0007669"/>
    <property type="project" value="UniProtKB-ARBA"/>
</dbReference>
<evidence type="ECO:0000256" key="4">
    <source>
        <dbReference type="ARBA" id="ARBA00023163"/>
    </source>
</evidence>
<evidence type="ECO:0000313" key="9">
    <source>
        <dbReference type="Proteomes" id="UP000604825"/>
    </source>
</evidence>
<dbReference type="FunFam" id="3.40.1810.10:FF:000010">
    <property type="entry name" value="Agamous-like MADS-box protein AGL30"/>
    <property type="match status" value="1"/>
</dbReference>
<reference evidence="8" key="1">
    <citation type="submission" date="2020-10" db="EMBL/GenBank/DDBJ databases">
        <authorList>
            <person name="Han B."/>
            <person name="Lu T."/>
            <person name="Zhao Q."/>
            <person name="Huang X."/>
            <person name="Zhao Y."/>
        </authorList>
    </citation>
    <scope>NUCLEOTIDE SEQUENCE</scope>
</reference>
<evidence type="ECO:0000313" key="8">
    <source>
        <dbReference type="EMBL" id="CAD6255897.1"/>
    </source>
</evidence>
<dbReference type="GO" id="GO:0003677">
    <property type="term" value="F:DNA binding"/>
    <property type="evidence" value="ECO:0007669"/>
    <property type="project" value="UniProtKB-KW"/>
</dbReference>
<dbReference type="OrthoDB" id="1933443at2759"/>
<feature type="region of interest" description="Disordered" evidence="6">
    <location>
        <begin position="177"/>
        <end position="203"/>
    </location>
</feature>
<dbReference type="GO" id="GO:0005634">
    <property type="term" value="C:nucleus"/>
    <property type="evidence" value="ECO:0007669"/>
    <property type="project" value="UniProtKB-SubCell"/>
</dbReference>
<name>A0A811QGJ3_9POAL</name>
<evidence type="ECO:0000259" key="7">
    <source>
        <dbReference type="PROSITE" id="PS50066"/>
    </source>
</evidence>
<evidence type="ECO:0000256" key="5">
    <source>
        <dbReference type="ARBA" id="ARBA00023242"/>
    </source>
</evidence>
<protein>
    <recommendedName>
        <fullName evidence="7">MADS-box domain-containing protein</fullName>
    </recommendedName>
</protein>
<keyword evidence="3" id="KW-0238">DNA-binding</keyword>
<organism evidence="8 9">
    <name type="scientific">Miscanthus lutarioriparius</name>
    <dbReference type="NCBI Taxonomy" id="422564"/>
    <lineage>
        <taxon>Eukaryota</taxon>
        <taxon>Viridiplantae</taxon>
        <taxon>Streptophyta</taxon>
        <taxon>Embryophyta</taxon>
        <taxon>Tracheophyta</taxon>
        <taxon>Spermatophyta</taxon>
        <taxon>Magnoliopsida</taxon>
        <taxon>Liliopsida</taxon>
        <taxon>Poales</taxon>
        <taxon>Poaceae</taxon>
        <taxon>PACMAD clade</taxon>
        <taxon>Panicoideae</taxon>
        <taxon>Andropogonodae</taxon>
        <taxon>Andropogoneae</taxon>
        <taxon>Saccharinae</taxon>
        <taxon>Miscanthus</taxon>
    </lineage>
</organism>
<dbReference type="PROSITE" id="PS50066">
    <property type="entry name" value="MADS_BOX_2"/>
    <property type="match status" value="1"/>
</dbReference>
<comment type="subcellular location">
    <subcellularLocation>
        <location evidence="1">Nucleus</location>
    </subcellularLocation>
</comment>
<dbReference type="InterPro" id="IPR050142">
    <property type="entry name" value="MADS-box/MEF2_TF"/>
</dbReference>
<dbReference type="GO" id="GO:0010152">
    <property type="term" value="P:pollen maturation"/>
    <property type="evidence" value="ECO:0007669"/>
    <property type="project" value="UniProtKB-ARBA"/>
</dbReference>
<sequence length="331" mass="36045">MGRVKLKIKRLENNSGRQVTYSKRRSGILKKAKELSILCDIDLILLMFSPTGKPTICIGERSNIEEVIAKYAQLTPQERAKRKLESLEALKKTFKKLDHDENFAKQHLIGLQCAAAQFQTDMQLPLGLTGEPGPSSWFQNGGADGQQAMMLPDDSSQLHQRDIAGCSSLQGYPGYFSMTKQETDTGGGSEHGQAAVHQPPPPPPDFSQAECLTSLHLGAQFPDAPCFDHPSLFNDRMFRPDAVELHDGGAGMDFVGGGHFDLPRPGDEASFQNWASAAAWAQPCLTTTTSAGAASPATTVFICTSECISTNHSFIVRITFITVRFAICELV</sequence>
<proteinExistence type="predicted"/>
<evidence type="ECO:0000256" key="6">
    <source>
        <dbReference type="SAM" id="MobiDB-lite"/>
    </source>
</evidence>
<feature type="domain" description="MADS-box" evidence="7">
    <location>
        <begin position="1"/>
        <end position="53"/>
    </location>
</feature>
<gene>
    <name evidence="8" type="ORF">NCGR_LOCUS39424</name>
</gene>
<dbReference type="InterPro" id="IPR002100">
    <property type="entry name" value="TF_MADSbox"/>
</dbReference>
<dbReference type="InterPro" id="IPR036879">
    <property type="entry name" value="TF_MADSbox_sf"/>
</dbReference>
<keyword evidence="2" id="KW-0805">Transcription regulation</keyword>
<evidence type="ECO:0000256" key="2">
    <source>
        <dbReference type="ARBA" id="ARBA00023015"/>
    </source>
</evidence>